<feature type="coiled-coil region" evidence="1">
    <location>
        <begin position="330"/>
        <end position="406"/>
    </location>
</feature>
<feature type="region of interest" description="Disordered" evidence="2">
    <location>
        <begin position="283"/>
        <end position="323"/>
    </location>
</feature>
<gene>
    <name evidence="3" type="ORF">LX32DRAFT_645837</name>
</gene>
<dbReference type="AlphaFoldDB" id="A0AAD9H4R9"/>
<dbReference type="Gene3D" id="1.10.287.1490">
    <property type="match status" value="1"/>
</dbReference>
<comment type="caution">
    <text evidence="3">The sequence shown here is derived from an EMBL/GenBank/DDBJ whole genome shotgun (WGS) entry which is preliminary data.</text>
</comment>
<keyword evidence="4" id="KW-1185">Reference proteome</keyword>
<dbReference type="EMBL" id="MU843062">
    <property type="protein sequence ID" value="KAK2022073.1"/>
    <property type="molecule type" value="Genomic_DNA"/>
</dbReference>
<accession>A0AAD9H4R9</accession>
<evidence type="ECO:0000313" key="4">
    <source>
        <dbReference type="Proteomes" id="UP001232148"/>
    </source>
</evidence>
<sequence>MSSDVDFNFDAAGVIAVREDSEPPEVIGEAFHLSIRYSDSASVLFRLSHSINSASPDTTVYLQIRVDCIESLERTIHDNAHNSTPSPSCFEAVRQRLNGIQSITRLKFKLCGGSNAQLIVPFDFTIGKLSEESVWNTHGSPRSLAAASLFSLYFRHDILTKKKFKKYNWAIGQFPCLPETKKQRYEYMADVDRLYIGARGKVLKDNGGISTPAREHCTSPTPATPLSCGSTVPFDTGSRRGSPPPYVAAIFAGSPCGDHDPPQYGCTERLHNALDPAEGVLSYGNEDTNAHLAPKRKRTSASGHTTRPSSAEALRPGKLQRSLSADSDDLGRVMCLLERQQRQIDQLQQSLGESRRENEALKRRCDDLEGRWSELEHCKDDIVGNIDNLDVEVDELQARCDTLEKQMPDICDDMEERKGQIVEEFRKKMGESIEDAIEAFEDVIAKRVDAKVNQVKRKICKALQST</sequence>
<organism evidence="3 4">
    <name type="scientific">Colletotrichum zoysiae</name>
    <dbReference type="NCBI Taxonomy" id="1216348"/>
    <lineage>
        <taxon>Eukaryota</taxon>
        <taxon>Fungi</taxon>
        <taxon>Dikarya</taxon>
        <taxon>Ascomycota</taxon>
        <taxon>Pezizomycotina</taxon>
        <taxon>Sordariomycetes</taxon>
        <taxon>Hypocreomycetidae</taxon>
        <taxon>Glomerellales</taxon>
        <taxon>Glomerellaceae</taxon>
        <taxon>Colletotrichum</taxon>
        <taxon>Colletotrichum graminicola species complex</taxon>
    </lineage>
</organism>
<dbReference type="Proteomes" id="UP001232148">
    <property type="component" value="Unassembled WGS sequence"/>
</dbReference>
<name>A0AAD9H4R9_9PEZI</name>
<protein>
    <submittedName>
        <fullName evidence="3">Uncharacterized protein</fullName>
    </submittedName>
</protein>
<evidence type="ECO:0000256" key="2">
    <source>
        <dbReference type="SAM" id="MobiDB-lite"/>
    </source>
</evidence>
<evidence type="ECO:0000256" key="1">
    <source>
        <dbReference type="SAM" id="Coils"/>
    </source>
</evidence>
<reference evidence="3" key="1">
    <citation type="submission" date="2021-06" db="EMBL/GenBank/DDBJ databases">
        <title>Comparative genomics, transcriptomics and evolutionary studies reveal genomic signatures of adaptation to plant cell wall in hemibiotrophic fungi.</title>
        <authorList>
            <consortium name="DOE Joint Genome Institute"/>
            <person name="Baroncelli R."/>
            <person name="Diaz J.F."/>
            <person name="Benocci T."/>
            <person name="Peng M."/>
            <person name="Battaglia E."/>
            <person name="Haridas S."/>
            <person name="Andreopoulos W."/>
            <person name="Labutti K."/>
            <person name="Pangilinan J."/>
            <person name="Floch G.L."/>
            <person name="Makela M.R."/>
            <person name="Henrissat B."/>
            <person name="Grigoriev I.V."/>
            <person name="Crouch J.A."/>
            <person name="De Vries R.P."/>
            <person name="Sukno S.A."/>
            <person name="Thon M.R."/>
        </authorList>
    </citation>
    <scope>NUCLEOTIDE SEQUENCE</scope>
    <source>
        <strain evidence="3">MAFF235873</strain>
    </source>
</reference>
<proteinExistence type="predicted"/>
<keyword evidence="1" id="KW-0175">Coiled coil</keyword>
<feature type="compositionally biased region" description="Polar residues" evidence="2">
    <location>
        <begin position="300"/>
        <end position="309"/>
    </location>
</feature>
<evidence type="ECO:0000313" key="3">
    <source>
        <dbReference type="EMBL" id="KAK2022073.1"/>
    </source>
</evidence>